<organism evidence="2">
    <name type="scientific">Anopheles marajoara</name>
    <dbReference type="NCBI Taxonomy" id="58244"/>
    <lineage>
        <taxon>Eukaryota</taxon>
        <taxon>Metazoa</taxon>
        <taxon>Ecdysozoa</taxon>
        <taxon>Arthropoda</taxon>
        <taxon>Hexapoda</taxon>
        <taxon>Insecta</taxon>
        <taxon>Pterygota</taxon>
        <taxon>Neoptera</taxon>
        <taxon>Endopterygota</taxon>
        <taxon>Diptera</taxon>
        <taxon>Nematocera</taxon>
        <taxon>Culicoidea</taxon>
        <taxon>Culicidae</taxon>
        <taxon>Anophelinae</taxon>
        <taxon>Anopheles</taxon>
    </lineage>
</organism>
<name>A0A2M4C7D8_9DIPT</name>
<evidence type="ECO:0000313" key="2">
    <source>
        <dbReference type="EMBL" id="MBW61234.1"/>
    </source>
</evidence>
<accession>A0A2M4C7D8</accession>
<protein>
    <submittedName>
        <fullName evidence="2">Putative secreted protein</fullName>
    </submittedName>
</protein>
<dbReference type="AlphaFoldDB" id="A0A2M4C7D8"/>
<sequence length="119" mass="13748">MTLAVRHLHFSRHTKLMLWWWWRFTSFALQSTKNFMLDAHGFEGLSLHETHFSDFLRTATVGGTHDCFPLYESYAAGGKPVHSDVRLRGSYRGSQPFFSLEGLLPLSRASFRLTPEMLL</sequence>
<feature type="chain" id="PRO_5014779222" evidence="1">
    <location>
        <begin position="29"/>
        <end position="119"/>
    </location>
</feature>
<reference evidence="2" key="1">
    <citation type="submission" date="2018-01" db="EMBL/GenBank/DDBJ databases">
        <title>An insight into the sialome of Amazonian anophelines.</title>
        <authorList>
            <person name="Ribeiro J.M."/>
            <person name="Scarpassa V."/>
            <person name="Calvo E."/>
        </authorList>
    </citation>
    <scope>NUCLEOTIDE SEQUENCE</scope>
    <source>
        <tissue evidence="2">Salivary glands</tissue>
    </source>
</reference>
<keyword evidence="1" id="KW-0732">Signal</keyword>
<feature type="signal peptide" evidence="1">
    <location>
        <begin position="1"/>
        <end position="28"/>
    </location>
</feature>
<evidence type="ECO:0000256" key="1">
    <source>
        <dbReference type="SAM" id="SignalP"/>
    </source>
</evidence>
<proteinExistence type="predicted"/>
<dbReference type="EMBL" id="GGFJ01012093">
    <property type="protein sequence ID" value="MBW61234.1"/>
    <property type="molecule type" value="Transcribed_RNA"/>
</dbReference>